<protein>
    <submittedName>
        <fullName evidence="1">Uncharacterized protein</fullName>
    </submittedName>
</protein>
<accession>K2R9M0</accession>
<dbReference type="Proteomes" id="UP000007129">
    <property type="component" value="Unassembled WGS sequence"/>
</dbReference>
<dbReference type="HOGENOM" id="CLU_1886151_0_0_1"/>
<sequence length="135" mass="15701">MLSSQGLQLRRAMFASFCLRRPIPFHSGSVSQDERLCHRMRIWQGLCPDKFDNRERQRWEAAGTTVRIPTNRRSFSPPETDRNILRHLVIRSWPYPTPQSSSNPEAILAYRPRSAALSESRPHWLGPRFRASSTI</sequence>
<dbReference type="EMBL" id="AHHD01000165">
    <property type="protein sequence ID" value="EKG19191.1"/>
    <property type="molecule type" value="Genomic_DNA"/>
</dbReference>
<gene>
    <name evidence="1" type="ORF">MPH_03561</name>
</gene>
<proteinExistence type="predicted"/>
<dbReference type="VEuPathDB" id="FungiDB:MPH_03561"/>
<comment type="caution">
    <text evidence="1">The sequence shown here is derived from an EMBL/GenBank/DDBJ whole genome shotgun (WGS) entry which is preliminary data.</text>
</comment>
<name>K2R9M0_MACPH</name>
<organism evidence="1 2">
    <name type="scientific">Macrophomina phaseolina (strain MS6)</name>
    <name type="common">Charcoal rot fungus</name>
    <dbReference type="NCBI Taxonomy" id="1126212"/>
    <lineage>
        <taxon>Eukaryota</taxon>
        <taxon>Fungi</taxon>
        <taxon>Dikarya</taxon>
        <taxon>Ascomycota</taxon>
        <taxon>Pezizomycotina</taxon>
        <taxon>Dothideomycetes</taxon>
        <taxon>Dothideomycetes incertae sedis</taxon>
        <taxon>Botryosphaeriales</taxon>
        <taxon>Botryosphaeriaceae</taxon>
        <taxon>Macrophomina</taxon>
    </lineage>
</organism>
<evidence type="ECO:0000313" key="1">
    <source>
        <dbReference type="EMBL" id="EKG19191.1"/>
    </source>
</evidence>
<dbReference type="InParanoid" id="K2R9M0"/>
<reference evidence="1 2" key="1">
    <citation type="journal article" date="2012" name="BMC Genomics">
        <title>Tools to kill: Genome of one of the most destructive plant pathogenic fungi Macrophomina phaseolina.</title>
        <authorList>
            <person name="Islam M.S."/>
            <person name="Haque M.S."/>
            <person name="Islam M.M."/>
            <person name="Emdad E.M."/>
            <person name="Halim A."/>
            <person name="Hossen Q.M.M."/>
            <person name="Hossain M.Z."/>
            <person name="Ahmed B."/>
            <person name="Rahim S."/>
            <person name="Rahman M.S."/>
            <person name="Alam M.M."/>
            <person name="Hou S."/>
            <person name="Wan X."/>
            <person name="Saito J.A."/>
            <person name="Alam M."/>
        </authorList>
    </citation>
    <scope>NUCLEOTIDE SEQUENCE [LARGE SCALE GENOMIC DNA]</scope>
    <source>
        <strain evidence="1 2">MS6</strain>
    </source>
</reference>
<dbReference type="AlphaFoldDB" id="K2R9M0"/>
<evidence type="ECO:0000313" key="2">
    <source>
        <dbReference type="Proteomes" id="UP000007129"/>
    </source>
</evidence>